<reference evidence="3" key="1">
    <citation type="journal article" date="2011" name="Proc. Natl. Acad. Sci. U.S.A.">
        <title>Obligate biotrophy features unraveled by the genomic analysis of rust fungi.</title>
        <authorList>
            <person name="Duplessis S."/>
            <person name="Cuomo C.A."/>
            <person name="Lin Y.-C."/>
            <person name="Aerts A."/>
            <person name="Tisserant E."/>
            <person name="Veneault-Fourrey C."/>
            <person name="Joly D.L."/>
            <person name="Hacquard S."/>
            <person name="Amselem J."/>
            <person name="Cantarel B.L."/>
            <person name="Chiu R."/>
            <person name="Coutinho P.M."/>
            <person name="Feau N."/>
            <person name="Field M."/>
            <person name="Frey P."/>
            <person name="Gelhaye E."/>
            <person name="Goldberg J."/>
            <person name="Grabherr M.G."/>
            <person name="Kodira C.D."/>
            <person name="Kohler A."/>
            <person name="Kuees U."/>
            <person name="Lindquist E.A."/>
            <person name="Lucas S.M."/>
            <person name="Mago R."/>
            <person name="Mauceli E."/>
            <person name="Morin E."/>
            <person name="Murat C."/>
            <person name="Pangilinan J.L."/>
            <person name="Park R."/>
            <person name="Pearson M."/>
            <person name="Quesneville H."/>
            <person name="Rouhier N."/>
            <person name="Sakthikumar S."/>
            <person name="Salamov A.A."/>
            <person name="Schmutz J."/>
            <person name="Selles B."/>
            <person name="Shapiro H."/>
            <person name="Tanguay P."/>
            <person name="Tuskan G.A."/>
            <person name="Henrissat B."/>
            <person name="Van de Peer Y."/>
            <person name="Rouze P."/>
            <person name="Ellis J.G."/>
            <person name="Dodds P.N."/>
            <person name="Schein J.E."/>
            <person name="Zhong S."/>
            <person name="Hamelin R.C."/>
            <person name="Grigoriev I.V."/>
            <person name="Szabo L.J."/>
            <person name="Martin F."/>
        </authorList>
    </citation>
    <scope>NUCLEOTIDE SEQUENCE [LARGE SCALE GENOMIC DNA]</scope>
    <source>
        <strain evidence="3">98AG31 / pathotype 3-4-7</strain>
    </source>
</reference>
<name>F4RES1_MELLP</name>
<dbReference type="Proteomes" id="UP000001072">
    <property type="component" value="Unassembled WGS sequence"/>
</dbReference>
<dbReference type="EMBL" id="GL883098">
    <property type="protein sequence ID" value="EGG09230.1"/>
    <property type="molecule type" value="Genomic_DNA"/>
</dbReference>
<gene>
    <name evidence="2" type="ORF">MELLADRAFT_104460</name>
</gene>
<dbReference type="HOGENOM" id="CLU_1256274_0_0_1"/>
<feature type="region of interest" description="Disordered" evidence="1">
    <location>
        <begin position="1"/>
        <end position="22"/>
    </location>
</feature>
<evidence type="ECO:0000313" key="3">
    <source>
        <dbReference type="Proteomes" id="UP000001072"/>
    </source>
</evidence>
<dbReference type="OrthoDB" id="10350726at2759"/>
<sequence>MYKADNNITPKGMESDPPGGRGARSNCNALSFELEGVWDLALHAEQCPQAGVFDVLVQAGGLGVLGVPEQADDGPAEGLGVSEVLEQVEGHVQAEGLVAFEVPEQGQGEAAGGLGDPSRVISNNLVVCSSEYKVSNDIAIDSEAHSSNDIKAWSELTGSGEKFITNETKKETQYGQPMHREETLRLKVKWIRSYTAATLGFEDMNKEIYGLDQQGIMRNL</sequence>
<dbReference type="VEuPathDB" id="FungiDB:MELLADRAFT_104460"/>
<dbReference type="KEGG" id="mlr:MELLADRAFT_104460"/>
<dbReference type="RefSeq" id="XP_007407590.1">
    <property type="nucleotide sequence ID" value="XM_007407528.1"/>
</dbReference>
<dbReference type="AlphaFoldDB" id="F4RES1"/>
<proteinExistence type="predicted"/>
<protein>
    <submittedName>
        <fullName evidence="2">Uncharacterized protein</fullName>
    </submittedName>
</protein>
<dbReference type="InParanoid" id="F4RES1"/>
<accession>F4RES1</accession>
<keyword evidence="3" id="KW-1185">Reference proteome</keyword>
<dbReference type="GeneID" id="18922272"/>
<evidence type="ECO:0000256" key="1">
    <source>
        <dbReference type="SAM" id="MobiDB-lite"/>
    </source>
</evidence>
<organism evidence="3">
    <name type="scientific">Melampsora larici-populina (strain 98AG31 / pathotype 3-4-7)</name>
    <name type="common">Poplar leaf rust fungus</name>
    <dbReference type="NCBI Taxonomy" id="747676"/>
    <lineage>
        <taxon>Eukaryota</taxon>
        <taxon>Fungi</taxon>
        <taxon>Dikarya</taxon>
        <taxon>Basidiomycota</taxon>
        <taxon>Pucciniomycotina</taxon>
        <taxon>Pucciniomycetes</taxon>
        <taxon>Pucciniales</taxon>
        <taxon>Melampsoraceae</taxon>
        <taxon>Melampsora</taxon>
    </lineage>
</organism>
<evidence type="ECO:0000313" key="2">
    <source>
        <dbReference type="EMBL" id="EGG09230.1"/>
    </source>
</evidence>